<dbReference type="SUPFAM" id="SSF103473">
    <property type="entry name" value="MFS general substrate transporter"/>
    <property type="match status" value="1"/>
</dbReference>
<keyword evidence="3 6" id="KW-0812">Transmembrane</keyword>
<feature type="transmembrane region" description="Helical" evidence="6">
    <location>
        <begin position="57"/>
        <end position="75"/>
    </location>
</feature>
<keyword evidence="5 6" id="KW-0472">Membrane</keyword>
<evidence type="ECO:0000256" key="1">
    <source>
        <dbReference type="ARBA" id="ARBA00004651"/>
    </source>
</evidence>
<feature type="transmembrane region" description="Helical" evidence="6">
    <location>
        <begin position="81"/>
        <end position="103"/>
    </location>
</feature>
<feature type="domain" description="Major facilitator superfamily (MFS) profile" evidence="7">
    <location>
        <begin position="1"/>
        <end position="109"/>
    </location>
</feature>
<evidence type="ECO:0000313" key="8">
    <source>
        <dbReference type="EMBL" id="TDY45201.1"/>
    </source>
</evidence>
<dbReference type="GO" id="GO:0005886">
    <property type="term" value="C:plasma membrane"/>
    <property type="evidence" value="ECO:0007669"/>
    <property type="project" value="UniProtKB-SubCell"/>
</dbReference>
<dbReference type="AlphaFoldDB" id="A0A4R8LN73"/>
<proteinExistence type="predicted"/>
<comment type="subcellular location">
    <subcellularLocation>
        <location evidence="1">Cell membrane</location>
        <topology evidence="1">Multi-pass membrane protein</topology>
    </subcellularLocation>
</comment>
<dbReference type="PANTHER" id="PTHR23501">
    <property type="entry name" value="MAJOR FACILITATOR SUPERFAMILY"/>
    <property type="match status" value="1"/>
</dbReference>
<dbReference type="Proteomes" id="UP000294581">
    <property type="component" value="Unassembled WGS sequence"/>
</dbReference>
<dbReference type="Pfam" id="PF07690">
    <property type="entry name" value="MFS_1"/>
    <property type="match status" value="1"/>
</dbReference>
<evidence type="ECO:0000256" key="6">
    <source>
        <dbReference type="SAM" id="Phobius"/>
    </source>
</evidence>
<evidence type="ECO:0000259" key="7">
    <source>
        <dbReference type="PROSITE" id="PS50850"/>
    </source>
</evidence>
<evidence type="ECO:0000313" key="9">
    <source>
        <dbReference type="Proteomes" id="UP000294581"/>
    </source>
</evidence>
<reference evidence="8 9" key="1">
    <citation type="submission" date="2019-03" db="EMBL/GenBank/DDBJ databases">
        <title>Genomic Encyclopedia of Type Strains, Phase IV (KMG-IV): sequencing the most valuable type-strain genomes for metagenomic binning, comparative biology and taxonomic classification.</title>
        <authorList>
            <person name="Goeker M."/>
        </authorList>
    </citation>
    <scope>NUCLEOTIDE SEQUENCE [LARGE SCALE GENOMIC DNA]</scope>
    <source>
        <strain evidence="8 9">DSM 17974</strain>
    </source>
</reference>
<keyword evidence="2" id="KW-0813">Transport</keyword>
<dbReference type="PROSITE" id="PS50850">
    <property type="entry name" value="MFS"/>
    <property type="match status" value="1"/>
</dbReference>
<organism evidence="8 9">
    <name type="scientific">Alicyclobacillus sacchari</name>
    <dbReference type="NCBI Taxonomy" id="392010"/>
    <lineage>
        <taxon>Bacteria</taxon>
        <taxon>Bacillati</taxon>
        <taxon>Bacillota</taxon>
        <taxon>Bacilli</taxon>
        <taxon>Bacillales</taxon>
        <taxon>Alicyclobacillaceae</taxon>
        <taxon>Alicyclobacillus</taxon>
    </lineage>
</organism>
<name>A0A4R8LN73_9BACL</name>
<dbReference type="EMBL" id="SORF01000008">
    <property type="protein sequence ID" value="TDY45201.1"/>
    <property type="molecule type" value="Genomic_DNA"/>
</dbReference>
<evidence type="ECO:0000256" key="4">
    <source>
        <dbReference type="ARBA" id="ARBA00022989"/>
    </source>
</evidence>
<dbReference type="InterPro" id="IPR011701">
    <property type="entry name" value="MFS"/>
</dbReference>
<dbReference type="Gene3D" id="1.20.1250.20">
    <property type="entry name" value="MFS general substrate transporter like domains"/>
    <property type="match status" value="1"/>
</dbReference>
<evidence type="ECO:0000256" key="5">
    <source>
        <dbReference type="ARBA" id="ARBA00023136"/>
    </source>
</evidence>
<gene>
    <name evidence="8" type="ORF">C7445_10810</name>
</gene>
<dbReference type="InterPro" id="IPR036259">
    <property type="entry name" value="MFS_trans_sf"/>
</dbReference>
<dbReference type="RefSeq" id="WP_243835090.1">
    <property type="nucleotide sequence ID" value="NZ_BSUS01000001.1"/>
</dbReference>
<dbReference type="PANTHER" id="PTHR23501:SF191">
    <property type="entry name" value="VACUOLAR BASIC AMINO ACID TRANSPORTER 4"/>
    <property type="match status" value="1"/>
</dbReference>
<evidence type="ECO:0000256" key="2">
    <source>
        <dbReference type="ARBA" id="ARBA00022448"/>
    </source>
</evidence>
<protein>
    <submittedName>
        <fullName evidence="8">MFS transporter</fullName>
    </submittedName>
</protein>
<keyword evidence="4 6" id="KW-1133">Transmembrane helix</keyword>
<sequence>MNPINNSMIATALVPIATRIHVSVAQVTVLVTVLYLASAIAQPTSGKLAAEFGPRRIFLSGILLVLFGGLLGGLGRNLAMLIFSRILIGIGTSPAYPSAMLLIRRHAVW</sequence>
<feature type="transmembrane region" description="Helical" evidence="6">
    <location>
        <begin position="20"/>
        <end position="37"/>
    </location>
</feature>
<evidence type="ECO:0000256" key="3">
    <source>
        <dbReference type="ARBA" id="ARBA00022692"/>
    </source>
</evidence>
<accession>A0A4R8LN73</accession>
<keyword evidence="9" id="KW-1185">Reference proteome</keyword>
<dbReference type="InterPro" id="IPR020846">
    <property type="entry name" value="MFS_dom"/>
</dbReference>
<comment type="caution">
    <text evidence="8">The sequence shown here is derived from an EMBL/GenBank/DDBJ whole genome shotgun (WGS) entry which is preliminary data.</text>
</comment>
<dbReference type="GO" id="GO:0022857">
    <property type="term" value="F:transmembrane transporter activity"/>
    <property type="evidence" value="ECO:0007669"/>
    <property type="project" value="InterPro"/>
</dbReference>